<comment type="function">
    <text evidence="8">Assembly factor required for Rieske Fe-S protein RIP1 incorporation into the cytochrome b-c1 (CIII) complex. Functions as a chaperone, binding to this subunit within the mitochondrial matrix and stabilizing it prior to its translocation and insertion into the late CIII dimeric intermediate within the mitochondrial inner membrane. Modulates the mitochondrial matrix zinc pool.</text>
</comment>
<keyword evidence="6" id="KW-0496">Mitochondrion</keyword>
<evidence type="ECO:0000256" key="1">
    <source>
        <dbReference type="ARBA" id="ARBA00004305"/>
    </source>
</evidence>
<protein>
    <recommendedName>
        <fullName evidence="4">Mitochondrial zinc maintenance protein 1, mitochondrial</fullName>
    </recommendedName>
</protein>
<dbReference type="CDD" id="cd20267">
    <property type="entry name" value="Complex1_LYR_LYRM7"/>
    <property type="match status" value="1"/>
</dbReference>
<keyword evidence="5" id="KW-0809">Transit peptide</keyword>
<dbReference type="AlphaFoldDB" id="A0A9W9LDF8"/>
<evidence type="ECO:0000313" key="10">
    <source>
        <dbReference type="EMBL" id="KAJ5151686.1"/>
    </source>
</evidence>
<dbReference type="GO" id="GO:0034551">
    <property type="term" value="P:mitochondrial respiratory chain complex III assembly"/>
    <property type="evidence" value="ECO:0007669"/>
    <property type="project" value="InterPro"/>
</dbReference>
<keyword evidence="7" id="KW-0143">Chaperone</keyword>
<feature type="domain" description="Complex 1 LYR protein" evidence="9">
    <location>
        <begin position="8"/>
        <end position="59"/>
    </location>
</feature>
<name>A0A9W9LDF8_9EURO</name>
<evidence type="ECO:0000256" key="5">
    <source>
        <dbReference type="ARBA" id="ARBA00022946"/>
    </source>
</evidence>
<comment type="similarity">
    <text evidence="2">Belongs to the complex I LYR family. MZM1 subfamily.</text>
</comment>
<dbReference type="GO" id="GO:0044183">
    <property type="term" value="F:protein folding chaperone"/>
    <property type="evidence" value="ECO:0007669"/>
    <property type="project" value="TreeGrafter"/>
</dbReference>
<evidence type="ECO:0000256" key="6">
    <source>
        <dbReference type="ARBA" id="ARBA00023128"/>
    </source>
</evidence>
<evidence type="ECO:0000259" key="9">
    <source>
        <dbReference type="Pfam" id="PF05347"/>
    </source>
</evidence>
<organism evidence="10 11">
    <name type="scientific">Penicillium capsulatum</name>
    <dbReference type="NCBI Taxonomy" id="69766"/>
    <lineage>
        <taxon>Eukaryota</taxon>
        <taxon>Fungi</taxon>
        <taxon>Dikarya</taxon>
        <taxon>Ascomycota</taxon>
        <taxon>Pezizomycotina</taxon>
        <taxon>Eurotiomycetes</taxon>
        <taxon>Eurotiomycetidae</taxon>
        <taxon>Eurotiales</taxon>
        <taxon>Aspergillaceae</taxon>
        <taxon>Penicillium</taxon>
    </lineage>
</organism>
<evidence type="ECO:0000256" key="3">
    <source>
        <dbReference type="ARBA" id="ARBA00011589"/>
    </source>
</evidence>
<comment type="subcellular location">
    <subcellularLocation>
        <location evidence="1">Mitochondrion matrix</location>
    </subcellularLocation>
</comment>
<gene>
    <name evidence="10" type="ORF">N7492_009981</name>
</gene>
<proteinExistence type="inferred from homology"/>
<sequence>MAAPSVSALSAYRQLLRATRLAFRDDFRVLLAARQEARKNFDENRRVGVDTGMKINHAVEVANLLRHNLVQGAREQDNESAKWELRIHDEIERGDNDTIKVGDKNVKIHKACSS</sequence>
<evidence type="ECO:0000256" key="2">
    <source>
        <dbReference type="ARBA" id="ARBA00009949"/>
    </source>
</evidence>
<accession>A0A9W9LDF8</accession>
<dbReference type="OrthoDB" id="529194at2759"/>
<dbReference type="Pfam" id="PF05347">
    <property type="entry name" value="Complex1_LYR"/>
    <property type="match status" value="1"/>
</dbReference>
<dbReference type="PANTHER" id="PTHR46749">
    <property type="entry name" value="COMPLEX III ASSEMBLY FACTOR LYRM7"/>
    <property type="match status" value="1"/>
</dbReference>
<dbReference type="InterPro" id="IPR008011">
    <property type="entry name" value="Complex1_LYR_dom"/>
</dbReference>
<dbReference type="InterPro" id="IPR050435">
    <property type="entry name" value="MZM1/LYRM7"/>
</dbReference>
<dbReference type="InterPro" id="IPR045298">
    <property type="entry name" value="Complex1_LYR_LYRM7"/>
</dbReference>
<evidence type="ECO:0000256" key="8">
    <source>
        <dbReference type="ARBA" id="ARBA00025268"/>
    </source>
</evidence>
<evidence type="ECO:0000256" key="4">
    <source>
        <dbReference type="ARBA" id="ARBA00015108"/>
    </source>
</evidence>
<comment type="subunit">
    <text evidence="3">Interacts with RIP1.</text>
</comment>
<dbReference type="PANTHER" id="PTHR46749:SF1">
    <property type="entry name" value="COMPLEX III ASSEMBLY FACTOR LYRM7"/>
    <property type="match status" value="1"/>
</dbReference>
<evidence type="ECO:0000256" key="7">
    <source>
        <dbReference type="ARBA" id="ARBA00023186"/>
    </source>
</evidence>
<evidence type="ECO:0000313" key="11">
    <source>
        <dbReference type="Proteomes" id="UP001146351"/>
    </source>
</evidence>
<dbReference type="EMBL" id="JAPQKO010000008">
    <property type="protein sequence ID" value="KAJ5151686.1"/>
    <property type="molecule type" value="Genomic_DNA"/>
</dbReference>
<dbReference type="Proteomes" id="UP001146351">
    <property type="component" value="Unassembled WGS sequence"/>
</dbReference>
<reference evidence="10" key="2">
    <citation type="journal article" date="2023" name="IMA Fungus">
        <title>Comparative genomic study of the Penicillium genus elucidates a diverse pangenome and 15 lateral gene transfer events.</title>
        <authorList>
            <person name="Petersen C."/>
            <person name="Sorensen T."/>
            <person name="Nielsen M.R."/>
            <person name="Sondergaard T.E."/>
            <person name="Sorensen J.L."/>
            <person name="Fitzpatrick D.A."/>
            <person name="Frisvad J.C."/>
            <person name="Nielsen K.L."/>
        </authorList>
    </citation>
    <scope>NUCLEOTIDE SEQUENCE</scope>
    <source>
        <strain evidence="10">IBT 21917</strain>
    </source>
</reference>
<comment type="caution">
    <text evidence="10">The sequence shown here is derived from an EMBL/GenBank/DDBJ whole genome shotgun (WGS) entry which is preliminary data.</text>
</comment>
<keyword evidence="11" id="KW-1185">Reference proteome</keyword>
<dbReference type="GO" id="GO:0005759">
    <property type="term" value="C:mitochondrial matrix"/>
    <property type="evidence" value="ECO:0007669"/>
    <property type="project" value="UniProtKB-SubCell"/>
</dbReference>
<reference evidence="10" key="1">
    <citation type="submission" date="2022-11" db="EMBL/GenBank/DDBJ databases">
        <authorList>
            <person name="Petersen C."/>
        </authorList>
    </citation>
    <scope>NUCLEOTIDE SEQUENCE</scope>
    <source>
        <strain evidence="10">IBT 21917</strain>
    </source>
</reference>